<name>A0ABU6UEC4_9FABA</name>
<protein>
    <submittedName>
        <fullName evidence="2">Uncharacterized protein</fullName>
    </submittedName>
</protein>
<evidence type="ECO:0000256" key="1">
    <source>
        <dbReference type="SAM" id="MobiDB-lite"/>
    </source>
</evidence>
<feature type="region of interest" description="Disordered" evidence="1">
    <location>
        <begin position="135"/>
        <end position="160"/>
    </location>
</feature>
<comment type="caution">
    <text evidence="2">The sequence shown here is derived from an EMBL/GenBank/DDBJ whole genome shotgun (WGS) entry which is preliminary data.</text>
</comment>
<proteinExistence type="predicted"/>
<reference evidence="2 3" key="1">
    <citation type="journal article" date="2023" name="Plants (Basel)">
        <title>Bridging the Gap: Combining Genomics and Transcriptomics Approaches to Understand Stylosanthes scabra, an Orphan Legume from the Brazilian Caatinga.</title>
        <authorList>
            <person name="Ferreira-Neto J.R.C."/>
            <person name="da Silva M.D."/>
            <person name="Binneck E."/>
            <person name="de Melo N.F."/>
            <person name="da Silva R.H."/>
            <person name="de Melo A.L.T.M."/>
            <person name="Pandolfi V."/>
            <person name="Bustamante F.O."/>
            <person name="Brasileiro-Vidal A.C."/>
            <person name="Benko-Iseppon A.M."/>
        </authorList>
    </citation>
    <scope>NUCLEOTIDE SEQUENCE [LARGE SCALE GENOMIC DNA]</scope>
    <source>
        <tissue evidence="2">Leaves</tissue>
    </source>
</reference>
<gene>
    <name evidence="2" type="ORF">PIB30_035140</name>
</gene>
<sequence length="160" mass="17093">MVVSTRPRLVGRLHSCYTPPPPRFCASVAVADRTLILLCHRRRVIVSRALPFLPPSSASSASAPPFLPHSLASVSATLCNSAAPPRRHPSILAASATRGYSNSLSLQLRRLCILNLVVLHCFCLLKLRMSENVGSGTSSSIGSVPCPPVSRRKNASGNRT</sequence>
<evidence type="ECO:0000313" key="2">
    <source>
        <dbReference type="EMBL" id="MED6158690.1"/>
    </source>
</evidence>
<accession>A0ABU6UEC4</accession>
<dbReference type="EMBL" id="JASCZI010120995">
    <property type="protein sequence ID" value="MED6158690.1"/>
    <property type="molecule type" value="Genomic_DNA"/>
</dbReference>
<dbReference type="Proteomes" id="UP001341840">
    <property type="component" value="Unassembled WGS sequence"/>
</dbReference>
<organism evidence="2 3">
    <name type="scientific">Stylosanthes scabra</name>
    <dbReference type="NCBI Taxonomy" id="79078"/>
    <lineage>
        <taxon>Eukaryota</taxon>
        <taxon>Viridiplantae</taxon>
        <taxon>Streptophyta</taxon>
        <taxon>Embryophyta</taxon>
        <taxon>Tracheophyta</taxon>
        <taxon>Spermatophyta</taxon>
        <taxon>Magnoliopsida</taxon>
        <taxon>eudicotyledons</taxon>
        <taxon>Gunneridae</taxon>
        <taxon>Pentapetalae</taxon>
        <taxon>rosids</taxon>
        <taxon>fabids</taxon>
        <taxon>Fabales</taxon>
        <taxon>Fabaceae</taxon>
        <taxon>Papilionoideae</taxon>
        <taxon>50 kb inversion clade</taxon>
        <taxon>dalbergioids sensu lato</taxon>
        <taxon>Dalbergieae</taxon>
        <taxon>Pterocarpus clade</taxon>
        <taxon>Stylosanthes</taxon>
    </lineage>
</organism>
<evidence type="ECO:0000313" key="3">
    <source>
        <dbReference type="Proteomes" id="UP001341840"/>
    </source>
</evidence>
<keyword evidence="3" id="KW-1185">Reference proteome</keyword>